<protein>
    <submittedName>
        <fullName evidence="2">Uncharacterized protein</fullName>
    </submittedName>
</protein>
<name>A0A5N7DTC6_9EURO</name>
<dbReference type="GeneID" id="43670625"/>
<dbReference type="Pfam" id="PF03525">
    <property type="entry name" value="Meiotic_rec114"/>
    <property type="match status" value="1"/>
</dbReference>
<accession>A0A5N7DTC6</accession>
<evidence type="ECO:0000256" key="1">
    <source>
        <dbReference type="SAM" id="MobiDB-lite"/>
    </source>
</evidence>
<dbReference type="GO" id="GO:0007131">
    <property type="term" value="P:reciprocal meiotic recombination"/>
    <property type="evidence" value="ECO:0007669"/>
    <property type="project" value="InterPro"/>
</dbReference>
<dbReference type="EMBL" id="ML736739">
    <property type="protein sequence ID" value="KAE8409720.1"/>
    <property type="molecule type" value="Genomic_DNA"/>
</dbReference>
<organism evidence="2 3">
    <name type="scientific">Aspergillus pseudonomiae</name>
    <dbReference type="NCBI Taxonomy" id="1506151"/>
    <lineage>
        <taxon>Eukaryota</taxon>
        <taxon>Fungi</taxon>
        <taxon>Dikarya</taxon>
        <taxon>Ascomycota</taxon>
        <taxon>Pezizomycotina</taxon>
        <taxon>Eurotiomycetes</taxon>
        <taxon>Eurotiomycetidae</taxon>
        <taxon>Eurotiales</taxon>
        <taxon>Aspergillaceae</taxon>
        <taxon>Aspergillus</taxon>
        <taxon>Aspergillus subgen. Circumdati</taxon>
    </lineage>
</organism>
<feature type="compositionally biased region" description="Polar residues" evidence="1">
    <location>
        <begin position="125"/>
        <end position="137"/>
    </location>
</feature>
<feature type="region of interest" description="Disordered" evidence="1">
    <location>
        <begin position="111"/>
        <end position="168"/>
    </location>
</feature>
<dbReference type="AlphaFoldDB" id="A0A5N7DTC6"/>
<evidence type="ECO:0000313" key="3">
    <source>
        <dbReference type="Proteomes" id="UP000325579"/>
    </source>
</evidence>
<dbReference type="Proteomes" id="UP000325579">
    <property type="component" value="Unassembled WGS sequence"/>
</dbReference>
<feature type="compositionally biased region" description="Polar residues" evidence="1">
    <location>
        <begin position="155"/>
        <end position="164"/>
    </location>
</feature>
<evidence type="ECO:0000313" key="2">
    <source>
        <dbReference type="EMBL" id="KAE8409720.1"/>
    </source>
</evidence>
<gene>
    <name evidence="2" type="ORF">BDV37DRAFT_278053</name>
</gene>
<reference evidence="2 3" key="1">
    <citation type="submission" date="2019-04" db="EMBL/GenBank/DDBJ databases">
        <authorList>
            <consortium name="DOE Joint Genome Institute"/>
            <person name="Mondo S."/>
            <person name="Kjaerbolling I."/>
            <person name="Vesth T."/>
            <person name="Frisvad J.C."/>
            <person name="Nybo J.L."/>
            <person name="Theobald S."/>
            <person name="Kildgaard S."/>
            <person name="Isbrandt T."/>
            <person name="Kuo A."/>
            <person name="Sato A."/>
            <person name="Lyhne E.K."/>
            <person name="Kogle M.E."/>
            <person name="Wiebenga A."/>
            <person name="Kun R.S."/>
            <person name="Lubbers R.J."/>
            <person name="Makela M.R."/>
            <person name="Barry K."/>
            <person name="Chovatia M."/>
            <person name="Clum A."/>
            <person name="Daum C."/>
            <person name="Haridas S."/>
            <person name="He G."/>
            <person name="LaButti K."/>
            <person name="Lipzen A."/>
            <person name="Riley R."/>
            <person name="Salamov A."/>
            <person name="Simmons B.A."/>
            <person name="Magnuson J.K."/>
            <person name="Henrissat B."/>
            <person name="Mortensen U.H."/>
            <person name="Larsen T.O."/>
            <person name="Devries R.P."/>
            <person name="Grigoriev I.V."/>
            <person name="Machida M."/>
            <person name="Baker S.E."/>
            <person name="Andersen M.R."/>
            <person name="Cantor M.N."/>
            <person name="Hua S.X."/>
        </authorList>
    </citation>
    <scope>NUCLEOTIDE SEQUENCE [LARGE SCALE GENOMIC DNA]</scope>
    <source>
        <strain evidence="2 3">CBS 119388</strain>
    </source>
</reference>
<sequence>MARDPLSDIVQIRRFQIKFSLERDFYSALSILSDIKCPFSESNPGSMPGTRRLISSQWPTGPVPPAPHSVGSFSNAPGIAAIPALRVPPSPLYSPAISLPVMTPDPTPGELSLSSYTAFPGHSAPNDNQRHNSNSATAPMRQSLLHTSSDDTSTGAASRPSSATVCHDSHTLNQILPPKRDLPFPRQQAKRPFPTLLPRASTMSHTDAYKKMPNTATQPTLSTRTLPQNQIDTEKTHNSRVITLKYRPSTHPQPIQIEPTHSQASHRPSLTHPNATPHILPTHDSPLAIQQDAPSLLEQRPTISLQEPQHNLLTEADLSVYLASPTAERTQKLENWICRRIEDDGFLQLCEDVEGIWRRFALGK</sequence>
<keyword evidence="3" id="KW-1185">Reference proteome</keyword>
<proteinExistence type="predicted"/>
<dbReference type="RefSeq" id="XP_031947039.1">
    <property type="nucleotide sequence ID" value="XM_032085934.1"/>
</dbReference>
<dbReference type="InterPro" id="IPR004354">
    <property type="entry name" value="Meiotic_Rec114"/>
</dbReference>
<dbReference type="OrthoDB" id="5360255at2759"/>